<proteinExistence type="inferred from homology"/>
<comment type="caution">
    <text evidence="3">The sequence shown here is derived from an EMBL/GenBank/DDBJ whole genome shotgun (WGS) entry which is preliminary data.</text>
</comment>
<keyword evidence="2" id="KW-0203">Cytokinin biosynthesis</keyword>
<evidence type="ECO:0000313" key="3">
    <source>
        <dbReference type="EMBL" id="RAV11921.1"/>
    </source>
</evidence>
<evidence type="ECO:0000256" key="1">
    <source>
        <dbReference type="ARBA" id="ARBA00006763"/>
    </source>
</evidence>
<comment type="similarity">
    <text evidence="1 2">Belongs to the LOG family.</text>
</comment>
<sequence>MKSICVYAGSNPGTSPEYERYAVKLGELFVENGYKLVYGGSKIGLMGRLADTVLAGGGEAVGVMPRGLFRGEMVHARLTELIEVDSMHERKANMQRLADGFIALPGGFGTLEELFEAVSWSQLGIHNKPVGLLDVEGYYEPLVRFVAHAVDAGFIHSTHASLLLLERDPARLIERMESFQPPQNVNKWSELPARP</sequence>
<evidence type="ECO:0000313" key="4">
    <source>
        <dbReference type="Proteomes" id="UP000250369"/>
    </source>
</evidence>
<dbReference type="PANTHER" id="PTHR31223:SF70">
    <property type="entry name" value="LOG FAMILY PROTEIN YJL055W"/>
    <property type="match status" value="1"/>
</dbReference>
<dbReference type="EC" id="3.2.2.n1" evidence="2"/>
<accession>A0A329LVF0</accession>
<dbReference type="GO" id="GO:0016799">
    <property type="term" value="F:hydrolase activity, hydrolyzing N-glycosyl compounds"/>
    <property type="evidence" value="ECO:0007669"/>
    <property type="project" value="TreeGrafter"/>
</dbReference>
<keyword evidence="4" id="KW-1185">Reference proteome</keyword>
<dbReference type="FunFam" id="3.40.50.450:FF:000012">
    <property type="entry name" value="LOG family protein YvdD"/>
    <property type="match status" value="1"/>
</dbReference>
<dbReference type="RefSeq" id="WP_113035816.1">
    <property type="nucleotide sequence ID" value="NZ_QMFB01000035.1"/>
</dbReference>
<dbReference type="Pfam" id="PF03641">
    <property type="entry name" value="Lysine_decarbox"/>
    <property type="match status" value="1"/>
</dbReference>
<gene>
    <name evidence="3" type="ORF">DQG23_35680</name>
</gene>
<dbReference type="GO" id="GO:0009691">
    <property type="term" value="P:cytokinin biosynthetic process"/>
    <property type="evidence" value="ECO:0007669"/>
    <property type="project" value="UniProtKB-UniRule"/>
</dbReference>
<dbReference type="InterPro" id="IPR005269">
    <property type="entry name" value="LOG"/>
</dbReference>
<dbReference type="PANTHER" id="PTHR31223">
    <property type="entry name" value="LOG FAMILY PROTEIN YJL055W"/>
    <property type="match status" value="1"/>
</dbReference>
<organism evidence="3 4">
    <name type="scientific">Paenibacillus contaminans</name>
    <dbReference type="NCBI Taxonomy" id="450362"/>
    <lineage>
        <taxon>Bacteria</taxon>
        <taxon>Bacillati</taxon>
        <taxon>Bacillota</taxon>
        <taxon>Bacilli</taxon>
        <taxon>Bacillales</taxon>
        <taxon>Paenibacillaceae</taxon>
        <taxon>Paenibacillus</taxon>
    </lineage>
</organism>
<reference evidence="3 4" key="1">
    <citation type="journal article" date="2009" name="Int. J. Syst. Evol. Microbiol.">
        <title>Paenibacillus contaminans sp. nov., isolated from a contaminated laboratory plate.</title>
        <authorList>
            <person name="Chou J.H."/>
            <person name="Lee J.H."/>
            <person name="Lin M.C."/>
            <person name="Chang P.S."/>
            <person name="Arun A.B."/>
            <person name="Young C.C."/>
            <person name="Chen W.M."/>
        </authorList>
    </citation>
    <scope>NUCLEOTIDE SEQUENCE [LARGE SCALE GENOMIC DNA]</scope>
    <source>
        <strain evidence="3 4">CKOBP-6</strain>
    </source>
</reference>
<dbReference type="OrthoDB" id="9801098at2"/>
<dbReference type="Gene3D" id="3.40.50.450">
    <property type="match status" value="1"/>
</dbReference>
<dbReference type="EMBL" id="QMFB01000035">
    <property type="protein sequence ID" value="RAV11921.1"/>
    <property type="molecule type" value="Genomic_DNA"/>
</dbReference>
<dbReference type="InterPro" id="IPR031100">
    <property type="entry name" value="LOG_fam"/>
</dbReference>
<keyword evidence="2" id="KW-0378">Hydrolase</keyword>
<name>A0A329LVF0_9BACL</name>
<dbReference type="AlphaFoldDB" id="A0A329LVF0"/>
<evidence type="ECO:0000256" key="2">
    <source>
        <dbReference type="RuleBase" id="RU363015"/>
    </source>
</evidence>
<dbReference type="NCBIfam" id="TIGR00730">
    <property type="entry name" value="Rossman fold protein, TIGR00730 family"/>
    <property type="match status" value="1"/>
</dbReference>
<protein>
    <recommendedName>
        <fullName evidence="2">Cytokinin riboside 5'-monophosphate phosphoribohydrolase</fullName>
        <ecNumber evidence="2">3.2.2.n1</ecNumber>
    </recommendedName>
</protein>
<dbReference type="SUPFAM" id="SSF102405">
    <property type="entry name" value="MCP/YpsA-like"/>
    <property type="match status" value="1"/>
</dbReference>
<dbReference type="GO" id="GO:0005829">
    <property type="term" value="C:cytosol"/>
    <property type="evidence" value="ECO:0007669"/>
    <property type="project" value="TreeGrafter"/>
</dbReference>
<dbReference type="Proteomes" id="UP000250369">
    <property type="component" value="Unassembled WGS sequence"/>
</dbReference>